<organism evidence="1 2">
    <name type="scientific">Ascaris lumbricoides</name>
    <name type="common">Giant roundworm</name>
    <dbReference type="NCBI Taxonomy" id="6252"/>
    <lineage>
        <taxon>Eukaryota</taxon>
        <taxon>Metazoa</taxon>
        <taxon>Ecdysozoa</taxon>
        <taxon>Nematoda</taxon>
        <taxon>Chromadorea</taxon>
        <taxon>Rhabditida</taxon>
        <taxon>Spirurina</taxon>
        <taxon>Ascaridomorpha</taxon>
        <taxon>Ascaridoidea</taxon>
        <taxon>Ascarididae</taxon>
        <taxon>Ascaris</taxon>
    </lineage>
</organism>
<evidence type="ECO:0000313" key="2">
    <source>
        <dbReference type="WBParaSite" id="ALUE_0000153201-mRNA-1"/>
    </source>
</evidence>
<dbReference type="PANTHER" id="PTHR47829">
    <property type="entry name" value="HYDROLASE, PUTATIVE (AFU_ORTHOLOGUE AFUA_1G12880)-RELATED"/>
    <property type="match status" value="1"/>
</dbReference>
<dbReference type="InterPro" id="IPR052898">
    <property type="entry name" value="ACAD10-like"/>
</dbReference>
<accession>A0A0M3HJ37</accession>
<reference evidence="2" key="1">
    <citation type="submission" date="2017-02" db="UniProtKB">
        <authorList>
            <consortium name="WormBaseParasite"/>
        </authorList>
    </citation>
    <scope>IDENTIFICATION</scope>
</reference>
<dbReference type="Proteomes" id="UP000036681">
    <property type="component" value="Unplaced"/>
</dbReference>
<sequence>MMQAIAILKQKGYLTALLTNNFFIDEERKKPTIHIDTTNLDVIVESCRLGVCKPDEEIYRIALDRLGIDGDKCIFLDDSKRFCA</sequence>
<dbReference type="Pfam" id="PF00702">
    <property type="entry name" value="Hydrolase"/>
    <property type="match status" value="1"/>
</dbReference>
<keyword evidence="1" id="KW-1185">Reference proteome</keyword>
<name>A0A0M3HJ37_ASCLU</name>
<proteinExistence type="predicted"/>
<dbReference type="AlphaFoldDB" id="A0A0M3HJ37"/>
<dbReference type="PRINTS" id="PR00413">
    <property type="entry name" value="HADHALOGNASE"/>
</dbReference>
<dbReference type="NCBIfam" id="TIGR01509">
    <property type="entry name" value="HAD-SF-IA-v3"/>
    <property type="match status" value="1"/>
</dbReference>
<dbReference type="InterPro" id="IPR036412">
    <property type="entry name" value="HAD-like_sf"/>
</dbReference>
<dbReference type="Gene3D" id="3.40.50.1000">
    <property type="entry name" value="HAD superfamily/HAD-like"/>
    <property type="match status" value="1"/>
</dbReference>
<dbReference type="InterPro" id="IPR023214">
    <property type="entry name" value="HAD_sf"/>
</dbReference>
<evidence type="ECO:0000313" key="1">
    <source>
        <dbReference type="Proteomes" id="UP000036681"/>
    </source>
</evidence>
<dbReference type="PANTHER" id="PTHR47829:SF1">
    <property type="entry name" value="HAD FAMILY PHOSPHATASE"/>
    <property type="match status" value="1"/>
</dbReference>
<dbReference type="SUPFAM" id="SSF56784">
    <property type="entry name" value="HAD-like"/>
    <property type="match status" value="1"/>
</dbReference>
<dbReference type="InterPro" id="IPR006439">
    <property type="entry name" value="HAD-SF_hydro_IA"/>
</dbReference>
<dbReference type="WBParaSite" id="ALUE_0000153201-mRNA-1">
    <property type="protein sequence ID" value="ALUE_0000153201-mRNA-1"/>
    <property type="gene ID" value="ALUE_0000153201"/>
</dbReference>
<protein>
    <submittedName>
        <fullName evidence="2">Phosphatase YqaB</fullName>
    </submittedName>
</protein>